<evidence type="ECO:0000313" key="7">
    <source>
        <dbReference type="EMBL" id="MFC6153576.1"/>
    </source>
</evidence>
<evidence type="ECO:0000313" key="8">
    <source>
        <dbReference type="Proteomes" id="UP001596098"/>
    </source>
</evidence>
<comment type="caution">
    <text evidence="7">The sequence shown here is derived from an EMBL/GenBank/DDBJ whole genome shotgun (WGS) entry which is preliminary data.</text>
</comment>
<dbReference type="PANTHER" id="PTHR43248">
    <property type="entry name" value="2-SUCCINYL-6-HYDROXY-2,4-CYCLOHEXADIENE-1-CARBOXYLATE SYNTHASE"/>
    <property type="match status" value="1"/>
</dbReference>
<dbReference type="GO" id="GO:0016787">
    <property type="term" value="F:hydrolase activity"/>
    <property type="evidence" value="ECO:0007669"/>
    <property type="project" value="UniProtKB-KW"/>
</dbReference>
<dbReference type="InterPro" id="IPR051601">
    <property type="entry name" value="Serine_prot/Carboxylest_S33"/>
</dbReference>
<evidence type="ECO:0000259" key="6">
    <source>
        <dbReference type="Pfam" id="PF00561"/>
    </source>
</evidence>
<dbReference type="SUPFAM" id="SSF53474">
    <property type="entry name" value="alpha/beta-Hydrolases"/>
    <property type="match status" value="1"/>
</dbReference>
<evidence type="ECO:0000256" key="2">
    <source>
        <dbReference type="ARBA" id="ARBA00022729"/>
    </source>
</evidence>
<dbReference type="Proteomes" id="UP001596098">
    <property type="component" value="Unassembled WGS sequence"/>
</dbReference>
<feature type="chain" id="PRO_5045142579" evidence="5">
    <location>
        <begin position="29"/>
        <end position="326"/>
    </location>
</feature>
<dbReference type="InterPro" id="IPR000073">
    <property type="entry name" value="AB_hydrolase_1"/>
</dbReference>
<dbReference type="InterPro" id="IPR029058">
    <property type="entry name" value="AB_hydrolase_fold"/>
</dbReference>
<dbReference type="Pfam" id="PF00561">
    <property type="entry name" value="Abhydrolase_1"/>
    <property type="match status" value="1"/>
</dbReference>
<proteinExistence type="inferred from homology"/>
<keyword evidence="2 5" id="KW-0732">Signal</keyword>
<protein>
    <submittedName>
        <fullName evidence="7">Alpha/beta fold hydrolase</fullName>
    </submittedName>
</protein>
<evidence type="ECO:0000256" key="4">
    <source>
        <dbReference type="SAM" id="MobiDB-lite"/>
    </source>
</evidence>
<keyword evidence="3 7" id="KW-0378">Hydrolase</keyword>
<feature type="signal peptide" evidence="5">
    <location>
        <begin position="1"/>
        <end position="28"/>
    </location>
</feature>
<dbReference type="RefSeq" id="WP_128221380.1">
    <property type="nucleotide sequence ID" value="NZ_CP034929.1"/>
</dbReference>
<gene>
    <name evidence="7" type="ORF">ACFPWU_07845</name>
</gene>
<accession>A0ABW1QVX1</accession>
<sequence length="326" mass="35504">MKRSVRRTLTALTSALLAATVLAPLAGATPTGRPDTGAATRYTPPAPQWGTCELPRLQRAGAECADLVVPLDWDRPRGKKITIAVSRKVHTDSDYKGMIAVNPGGPGGSGLVYPVLGASIPDGVGAKFDWYGFDPRGVGSSEPSLSCDPDYAGQDYDRPNYVPDRTAEGRANEAWWRKTTSDYARACARADAKELLPHMRTVDVARDLDALRRAVGEKKLNYYGFSYGTYLGQVYATLFPQQTGKMVWDGVLDADNAFYEANLEQDVAFDANLDRYFAYLAARDDHFGLGTDPAAIKKGYYSLRERLDDEPAADGLLAPTNSTTRC</sequence>
<comment type="similarity">
    <text evidence="1">Belongs to the peptidase S33 family.</text>
</comment>
<evidence type="ECO:0000256" key="1">
    <source>
        <dbReference type="ARBA" id="ARBA00010088"/>
    </source>
</evidence>
<reference evidence="8" key="1">
    <citation type="journal article" date="2019" name="Int. J. Syst. Evol. Microbiol.">
        <title>The Global Catalogue of Microorganisms (GCM) 10K type strain sequencing project: providing services to taxonomists for standard genome sequencing and annotation.</title>
        <authorList>
            <consortium name="The Broad Institute Genomics Platform"/>
            <consortium name="The Broad Institute Genome Sequencing Center for Infectious Disease"/>
            <person name="Wu L."/>
            <person name="Ma J."/>
        </authorList>
    </citation>
    <scope>NUCLEOTIDE SEQUENCE [LARGE SCALE GENOMIC DNA]</scope>
    <source>
        <strain evidence="8">DFY28</strain>
    </source>
</reference>
<feature type="region of interest" description="Disordered" evidence="4">
    <location>
        <begin position="27"/>
        <end position="46"/>
    </location>
</feature>
<evidence type="ECO:0000256" key="5">
    <source>
        <dbReference type="SAM" id="SignalP"/>
    </source>
</evidence>
<organism evidence="7 8">
    <name type="scientific">Nocardioides yefusunii</name>
    <dbReference type="NCBI Taxonomy" id="2500546"/>
    <lineage>
        <taxon>Bacteria</taxon>
        <taxon>Bacillati</taxon>
        <taxon>Actinomycetota</taxon>
        <taxon>Actinomycetes</taxon>
        <taxon>Propionibacteriales</taxon>
        <taxon>Nocardioidaceae</taxon>
        <taxon>Nocardioides</taxon>
    </lineage>
</organism>
<keyword evidence="8" id="KW-1185">Reference proteome</keyword>
<dbReference type="Gene3D" id="3.40.50.1820">
    <property type="entry name" value="alpha/beta hydrolase"/>
    <property type="match status" value="1"/>
</dbReference>
<dbReference type="EMBL" id="JBHSQI010000003">
    <property type="protein sequence ID" value="MFC6153576.1"/>
    <property type="molecule type" value="Genomic_DNA"/>
</dbReference>
<feature type="domain" description="AB hydrolase-1" evidence="6">
    <location>
        <begin position="101"/>
        <end position="281"/>
    </location>
</feature>
<dbReference type="PANTHER" id="PTHR43248:SF29">
    <property type="entry name" value="TRIPEPTIDYL AMINOPEPTIDASE"/>
    <property type="match status" value="1"/>
</dbReference>
<name>A0ABW1QVX1_9ACTN</name>
<evidence type="ECO:0000256" key="3">
    <source>
        <dbReference type="ARBA" id="ARBA00022801"/>
    </source>
</evidence>